<dbReference type="EMBL" id="LT629740">
    <property type="protein sequence ID" value="SDS32266.1"/>
    <property type="molecule type" value="Genomic_DNA"/>
</dbReference>
<protein>
    <submittedName>
        <fullName evidence="2">tRNA (Cmo5U34)-methyltransferase</fullName>
    </submittedName>
</protein>
<dbReference type="Proteomes" id="UP000199679">
    <property type="component" value="Chromosome I"/>
</dbReference>
<organism evidence="2 3">
    <name type="scientific">Mucilaginibacter mallensis</name>
    <dbReference type="NCBI Taxonomy" id="652787"/>
    <lineage>
        <taxon>Bacteria</taxon>
        <taxon>Pseudomonadati</taxon>
        <taxon>Bacteroidota</taxon>
        <taxon>Sphingobacteriia</taxon>
        <taxon>Sphingobacteriales</taxon>
        <taxon>Sphingobacteriaceae</taxon>
        <taxon>Mucilaginibacter</taxon>
    </lineage>
</organism>
<dbReference type="AlphaFoldDB" id="A0A1H1R9T1"/>
<feature type="domain" description="Methyltransferase type 12" evidence="1">
    <location>
        <begin position="47"/>
        <end position="142"/>
    </location>
</feature>
<dbReference type="InterPro" id="IPR029063">
    <property type="entry name" value="SAM-dependent_MTases_sf"/>
</dbReference>
<dbReference type="Gene3D" id="6.10.140.280">
    <property type="match status" value="1"/>
</dbReference>
<dbReference type="GO" id="GO:0008168">
    <property type="term" value="F:methyltransferase activity"/>
    <property type="evidence" value="ECO:0007669"/>
    <property type="project" value="UniProtKB-KW"/>
</dbReference>
<dbReference type="PROSITE" id="PS51683">
    <property type="entry name" value="SAM_OMT_II"/>
    <property type="match status" value="1"/>
</dbReference>
<proteinExistence type="predicted"/>
<name>A0A1H1R9T1_MUCMA</name>
<dbReference type="OrthoDB" id="9770553at2"/>
<sequence>MTEIQEKFGAVSKQYDSQRQYLIPCFNDFYHSCLPFIKTVTNAKTILDLGAGTGLFSQLVYEQNPHLQFTLADISAPMLSVAKERFDGLDNFKFIDLDFSNSDIPGKYDIIISSLAIHHLEDAHKQNLYNNVFKALNEGGLFINADQVTGRTMLFDSLYKYEWRETVSHSGLDHEALIQAFERTKLDKFAPLETQLKMLEEAGFTEVDCIYKNMNFAVFGGFKDANIETAVI</sequence>
<dbReference type="RefSeq" id="WP_091369826.1">
    <property type="nucleotide sequence ID" value="NZ_LT629740.1"/>
</dbReference>
<dbReference type="Gene3D" id="3.40.50.150">
    <property type="entry name" value="Vaccinia Virus protein VP39"/>
    <property type="match status" value="1"/>
</dbReference>
<dbReference type="Pfam" id="PF08242">
    <property type="entry name" value="Methyltransf_12"/>
    <property type="match status" value="1"/>
</dbReference>
<dbReference type="InterPro" id="IPR016461">
    <property type="entry name" value="COMT-like"/>
</dbReference>
<keyword evidence="2" id="KW-0489">Methyltransferase</keyword>
<evidence type="ECO:0000313" key="3">
    <source>
        <dbReference type="Proteomes" id="UP000199679"/>
    </source>
</evidence>
<gene>
    <name evidence="2" type="ORF">SAMN05216490_0947</name>
</gene>
<dbReference type="GO" id="GO:0032259">
    <property type="term" value="P:methylation"/>
    <property type="evidence" value="ECO:0007669"/>
    <property type="project" value="UniProtKB-KW"/>
</dbReference>
<evidence type="ECO:0000259" key="1">
    <source>
        <dbReference type="Pfam" id="PF08242"/>
    </source>
</evidence>
<dbReference type="STRING" id="652787.SAMN05216490_0947"/>
<reference evidence="2 3" key="1">
    <citation type="submission" date="2016-10" db="EMBL/GenBank/DDBJ databases">
        <authorList>
            <person name="de Groot N.N."/>
        </authorList>
    </citation>
    <scope>NUCLEOTIDE SEQUENCE [LARGE SCALE GENOMIC DNA]</scope>
    <source>
        <strain evidence="2 3">MP1X4</strain>
    </source>
</reference>
<dbReference type="PANTHER" id="PTHR43861">
    <property type="entry name" value="TRANS-ACONITATE 2-METHYLTRANSFERASE-RELATED"/>
    <property type="match status" value="1"/>
</dbReference>
<keyword evidence="3" id="KW-1185">Reference proteome</keyword>
<dbReference type="CDD" id="cd02440">
    <property type="entry name" value="AdoMet_MTases"/>
    <property type="match status" value="1"/>
</dbReference>
<accession>A0A1H1R9T1</accession>
<keyword evidence="2" id="KW-0808">Transferase</keyword>
<evidence type="ECO:0000313" key="2">
    <source>
        <dbReference type="EMBL" id="SDS32266.1"/>
    </source>
</evidence>
<dbReference type="InterPro" id="IPR013217">
    <property type="entry name" value="Methyltransf_12"/>
</dbReference>
<dbReference type="SUPFAM" id="SSF53335">
    <property type="entry name" value="S-adenosyl-L-methionine-dependent methyltransferases"/>
    <property type="match status" value="1"/>
</dbReference>